<protein>
    <submittedName>
        <fullName evidence="2">Uncharacterized protein</fullName>
    </submittedName>
</protein>
<reference evidence="2" key="1">
    <citation type="submission" date="2013-11" db="EMBL/GenBank/DDBJ databases">
        <title>The Genome Sequence of Phytophthora parasitica CJ02B3.</title>
        <authorList>
            <consortium name="The Broad Institute Genomics Platform"/>
            <person name="Russ C."/>
            <person name="Tyler B."/>
            <person name="Panabieres F."/>
            <person name="Shan W."/>
            <person name="Tripathy S."/>
            <person name="Grunwald N."/>
            <person name="Machado M."/>
            <person name="Johnson C.S."/>
            <person name="Arredondo F."/>
            <person name="Hong C."/>
            <person name="Coffey M."/>
            <person name="Young S.K."/>
            <person name="Zeng Q."/>
            <person name="Gargeya S."/>
            <person name="Fitzgerald M."/>
            <person name="Abouelleil A."/>
            <person name="Alvarado L."/>
            <person name="Chapman S.B."/>
            <person name="Gainer-Dewar J."/>
            <person name="Goldberg J."/>
            <person name="Griggs A."/>
            <person name="Gujja S."/>
            <person name="Hansen M."/>
            <person name="Howarth C."/>
            <person name="Imamovic A."/>
            <person name="Ireland A."/>
            <person name="Larimer J."/>
            <person name="McCowan C."/>
            <person name="Murphy C."/>
            <person name="Pearson M."/>
            <person name="Poon T.W."/>
            <person name="Priest M."/>
            <person name="Roberts A."/>
            <person name="Saif S."/>
            <person name="Shea T."/>
            <person name="Sykes S."/>
            <person name="Wortman J."/>
            <person name="Nusbaum C."/>
            <person name="Birren B."/>
        </authorList>
    </citation>
    <scope>NUCLEOTIDE SEQUENCE [LARGE SCALE GENOMIC DNA]</scope>
    <source>
        <strain evidence="2">CJ02B3</strain>
    </source>
</reference>
<feature type="region of interest" description="Disordered" evidence="1">
    <location>
        <begin position="1"/>
        <end position="24"/>
    </location>
</feature>
<evidence type="ECO:0000256" key="1">
    <source>
        <dbReference type="SAM" id="MobiDB-lite"/>
    </source>
</evidence>
<dbReference type="VEuPathDB" id="FungiDB:PPTG_20923"/>
<accession>W2H4E3</accession>
<evidence type="ECO:0000313" key="2">
    <source>
        <dbReference type="EMBL" id="ETK90029.1"/>
    </source>
</evidence>
<feature type="compositionally biased region" description="Polar residues" evidence="1">
    <location>
        <begin position="130"/>
        <end position="139"/>
    </location>
</feature>
<dbReference type="AlphaFoldDB" id="W2H4E3"/>
<name>W2H4E3_PHYNI</name>
<sequence length="160" mass="16758">MEPRRSTLSAYSSSTPVPAPDEPVEESVQLMFTTSTADVPTGLTTRPIESASSPLFKRRPIKPPSASEVHLQAIPFNAQSVPTGATLPETSACTQPNPSIVLAPLSSGVGSTESPILESPIAPVPIKPTTDATVPTNYQLKPPPEEEYSSEADAEAAIHA</sequence>
<organism evidence="2">
    <name type="scientific">Phytophthora nicotianae</name>
    <name type="common">Potato buckeye rot agent</name>
    <name type="synonym">Phytophthora parasitica</name>
    <dbReference type="NCBI Taxonomy" id="4792"/>
    <lineage>
        <taxon>Eukaryota</taxon>
        <taxon>Sar</taxon>
        <taxon>Stramenopiles</taxon>
        <taxon>Oomycota</taxon>
        <taxon>Peronosporomycetes</taxon>
        <taxon>Peronosporales</taxon>
        <taxon>Peronosporaceae</taxon>
        <taxon>Phytophthora</taxon>
    </lineage>
</organism>
<dbReference type="EMBL" id="KI685598">
    <property type="protein sequence ID" value="ETK90029.1"/>
    <property type="molecule type" value="Genomic_DNA"/>
</dbReference>
<feature type="region of interest" description="Disordered" evidence="1">
    <location>
        <begin position="36"/>
        <end position="66"/>
    </location>
</feature>
<feature type="compositionally biased region" description="Polar residues" evidence="1">
    <location>
        <begin position="1"/>
        <end position="16"/>
    </location>
</feature>
<proteinExistence type="predicted"/>
<feature type="compositionally biased region" description="Acidic residues" evidence="1">
    <location>
        <begin position="145"/>
        <end position="154"/>
    </location>
</feature>
<gene>
    <name evidence="2" type="ORF">L915_06119</name>
</gene>
<dbReference type="Proteomes" id="UP000053236">
    <property type="component" value="Unassembled WGS sequence"/>
</dbReference>
<feature type="region of interest" description="Disordered" evidence="1">
    <location>
        <begin position="104"/>
        <end position="160"/>
    </location>
</feature>